<dbReference type="FunFam" id="3.30.70.240:FF:000006">
    <property type="entry name" value="Elongation factor like GTPase 1"/>
    <property type="match status" value="1"/>
</dbReference>
<evidence type="ECO:0000256" key="4">
    <source>
        <dbReference type="ARBA" id="ARBA00022741"/>
    </source>
</evidence>
<gene>
    <name evidence="11" type="ORF">M513_11107</name>
    <name evidence="12" type="ORF">M514_11107</name>
</gene>
<dbReference type="Pfam" id="PF00679">
    <property type="entry name" value="EFG_C"/>
    <property type="match status" value="1"/>
</dbReference>
<evidence type="ECO:0000256" key="8">
    <source>
        <dbReference type="ARBA" id="ARBA00068031"/>
    </source>
</evidence>
<keyword evidence="4" id="KW-0547">Nucleotide-binding</keyword>
<keyword evidence="3" id="KW-0690">Ribosome biogenesis</keyword>
<dbReference type="CDD" id="cd01681">
    <property type="entry name" value="aeEF2_snRNP_like_IV"/>
    <property type="match status" value="1"/>
</dbReference>
<reference evidence="12 13" key="1">
    <citation type="journal article" date="2014" name="Nat. Genet.">
        <title>Genome and transcriptome of the porcine whipworm Trichuris suis.</title>
        <authorList>
            <person name="Jex A.R."/>
            <person name="Nejsum P."/>
            <person name="Schwarz E.M."/>
            <person name="Hu L."/>
            <person name="Young N.D."/>
            <person name="Hall R.S."/>
            <person name="Korhonen P.K."/>
            <person name="Liao S."/>
            <person name="Thamsborg S."/>
            <person name="Xia J."/>
            <person name="Xu P."/>
            <person name="Wang S."/>
            <person name="Scheerlinck J.P."/>
            <person name="Hofmann A."/>
            <person name="Sternberg P.W."/>
            <person name="Wang J."/>
            <person name="Gasser R.B."/>
        </authorList>
    </citation>
    <scope>NUCLEOTIDE SEQUENCE [LARGE SCALE GENOMIC DNA]</scope>
    <source>
        <strain evidence="12">DCEP-RM93F</strain>
        <strain evidence="11">DCEP-RM93M</strain>
    </source>
</reference>
<evidence type="ECO:0000256" key="1">
    <source>
        <dbReference type="ARBA" id="ARBA00004496"/>
    </source>
</evidence>
<dbReference type="Pfam" id="PF00009">
    <property type="entry name" value="GTP_EFTU"/>
    <property type="match status" value="1"/>
</dbReference>
<name>A0A085NH84_9BILA</name>
<dbReference type="PANTHER" id="PTHR42908:SF3">
    <property type="entry name" value="ELONGATION FACTOR-LIKE GTPASE 1"/>
    <property type="match status" value="1"/>
</dbReference>
<dbReference type="GO" id="GO:0042256">
    <property type="term" value="P:cytosolic ribosome assembly"/>
    <property type="evidence" value="ECO:0007669"/>
    <property type="project" value="UniProtKB-ARBA"/>
</dbReference>
<organism evidence="12">
    <name type="scientific">Trichuris suis</name>
    <name type="common">pig whipworm</name>
    <dbReference type="NCBI Taxonomy" id="68888"/>
    <lineage>
        <taxon>Eukaryota</taxon>
        <taxon>Metazoa</taxon>
        <taxon>Ecdysozoa</taxon>
        <taxon>Nematoda</taxon>
        <taxon>Enoplea</taxon>
        <taxon>Dorylaimia</taxon>
        <taxon>Trichinellida</taxon>
        <taxon>Trichuridae</taxon>
        <taxon>Trichuris</taxon>
    </lineage>
</organism>
<dbReference type="InterPro" id="IPR009000">
    <property type="entry name" value="Transl_B-barrel_sf"/>
</dbReference>
<protein>
    <recommendedName>
        <fullName evidence="8">Ribosome assembly protein 1</fullName>
    </recommendedName>
    <alternativeName>
        <fullName evidence="9">Elongation factor-like 1</fullName>
    </alternativeName>
</protein>
<accession>A0A085NH84</accession>
<dbReference type="Pfam" id="PF03144">
    <property type="entry name" value="GTP_EFTU_D2"/>
    <property type="match status" value="1"/>
</dbReference>
<dbReference type="PANTHER" id="PTHR42908">
    <property type="entry name" value="TRANSLATION ELONGATION FACTOR-RELATED"/>
    <property type="match status" value="1"/>
</dbReference>
<dbReference type="Pfam" id="PF25118">
    <property type="entry name" value="EFL1"/>
    <property type="match status" value="1"/>
</dbReference>
<keyword evidence="5" id="KW-0378">Hydrolase</keyword>
<dbReference type="Gene3D" id="3.30.230.10">
    <property type="match status" value="1"/>
</dbReference>
<dbReference type="SUPFAM" id="SSF52540">
    <property type="entry name" value="P-loop containing nucleoside triphosphate hydrolases"/>
    <property type="match status" value="1"/>
</dbReference>
<sequence length="1015" mass="112936">MEKRCRLQSEPEFIRNVCIMAHVDHGKTSLADLLIATNGIISDRMAGKLRYMDSRIEEQERGITMKSSAISLTFENKGKSFLINLVDSPGHADFSGEVSAAAVLCDGVILVIDVVEGVCPQTIANLRLAWKEDLQLCLVLNKIDRLFTEMKMTPLEAYNRLVQVVEQVNAVTGELFVSRELEDYERLSSSSLDITNSGNGDSSGAPDEEKHYFVPSSGNVAFASALDNWAFRLSDFAELWAKRLTCIDEQELRNALWGDFYLDAKSKQPVPGASEKGKEPLFVSMVLRNLASVYDAFLISGDADKATKILKSLQISIQGSELSRSDPRQKLQSVFGSWIPAASAVLRMVCDQLPSADKLSQRRTERLLCGGTACSFRHLSVAAQALKPFIMDCAVADSPTIVFVSKMVPVESRLLNASARKQAVLPRKERLKGCLVQEPKQTRFADEDGTTPLTEMHYFIPDESTQSSPNYVFVAFARVFAGKLVKGQKLYVIPSSPNGTHVNGVGAHEVTIGDLFIMMGREYEPVETVCAGNLVCIAGLEKHILKAATLSTSVDCPSLCSLKAYAEPIVRVSVEPQQASDLPTLISGLKLLSLADPCVKAFVEDTGEHVLVTVGEMHLQRCLDDLHRRFAAGIDLKVSAPIVPFAETIIPPPEVDLANEIILPAQKPKCSSVVVRTASQSYEFRLKALPLPLEIQQIIERNQDLLHMIDPCTNRLKVGSFPSERTDAYQVRHRFSLLLNELRDAFMRQDSMWHGIEEKVWAFGPKRASLNMLINAVKDYDRPSVFDILCEDGAQAEYRLRQYDQSLVTGFHLRCRAGPMCDEPIRGVAFFVEDWNDLNPETVSERESCDAQIGQIINSVKDGLRLAFEAQPQRLVMPMYTCTIQATGDVLGKVHAVLNRRGGKVFREELKDSINLFEVSASLPVVESFGFAEELRKRASGLAWPQLVFSHWEVFPVDPFWVPTTEEEVVHYGEKADSVNLAKKYVNAVRRRKGLPVKEKLVLHAEKQRTLARKV</sequence>
<dbReference type="InterPro" id="IPR027417">
    <property type="entry name" value="P-loop_NTPase"/>
</dbReference>
<feature type="domain" description="Tr-type G" evidence="10">
    <location>
        <begin position="12"/>
        <end position="251"/>
    </location>
</feature>
<dbReference type="PRINTS" id="PR00315">
    <property type="entry name" value="ELONGATNFCT"/>
</dbReference>
<dbReference type="InterPro" id="IPR041095">
    <property type="entry name" value="EFG_II"/>
</dbReference>
<dbReference type="InterPro" id="IPR000640">
    <property type="entry name" value="EFG_V-like"/>
</dbReference>
<keyword evidence="13" id="KW-1185">Reference proteome</keyword>
<dbReference type="NCBIfam" id="TIGR00231">
    <property type="entry name" value="small_GTP"/>
    <property type="match status" value="1"/>
</dbReference>
<evidence type="ECO:0000256" key="7">
    <source>
        <dbReference type="ARBA" id="ARBA00048548"/>
    </source>
</evidence>
<dbReference type="GO" id="GO:0003924">
    <property type="term" value="F:GTPase activity"/>
    <property type="evidence" value="ECO:0007669"/>
    <property type="project" value="InterPro"/>
</dbReference>
<dbReference type="CDD" id="cd01885">
    <property type="entry name" value="EF2"/>
    <property type="match status" value="1"/>
</dbReference>
<dbReference type="SMART" id="SM00838">
    <property type="entry name" value="EFG_C"/>
    <property type="match status" value="1"/>
</dbReference>
<dbReference type="InterPro" id="IPR004161">
    <property type="entry name" value="EFTu-like_2"/>
</dbReference>
<dbReference type="CDD" id="cd16268">
    <property type="entry name" value="EF2_II"/>
    <property type="match status" value="1"/>
</dbReference>
<dbReference type="FunFam" id="3.40.50.300:FF:000746">
    <property type="entry name" value="Ribosome assembly protein 1"/>
    <property type="match status" value="1"/>
</dbReference>
<dbReference type="SUPFAM" id="SSF54980">
    <property type="entry name" value="EF-G C-terminal domain-like"/>
    <property type="match status" value="2"/>
</dbReference>
<dbReference type="InterPro" id="IPR056752">
    <property type="entry name" value="EFL1"/>
</dbReference>
<dbReference type="Gene3D" id="3.40.50.300">
    <property type="entry name" value="P-loop containing nucleotide triphosphate hydrolases"/>
    <property type="match status" value="1"/>
</dbReference>
<dbReference type="Gene3D" id="3.30.70.870">
    <property type="entry name" value="Elongation Factor G (Translational Gtpase), domain 3"/>
    <property type="match status" value="1"/>
</dbReference>
<evidence type="ECO:0000256" key="3">
    <source>
        <dbReference type="ARBA" id="ARBA00022517"/>
    </source>
</evidence>
<dbReference type="SUPFAM" id="SSF54211">
    <property type="entry name" value="Ribosomal protein S5 domain 2-like"/>
    <property type="match status" value="1"/>
</dbReference>
<comment type="subcellular location">
    <subcellularLocation>
        <location evidence="1">Cytoplasm</location>
    </subcellularLocation>
</comment>
<dbReference type="InterPro" id="IPR014721">
    <property type="entry name" value="Ribsml_uS5_D2-typ_fold_subgr"/>
</dbReference>
<dbReference type="AlphaFoldDB" id="A0A085NH84"/>
<dbReference type="Pfam" id="PF14492">
    <property type="entry name" value="EFG_III"/>
    <property type="match status" value="1"/>
</dbReference>
<keyword evidence="6" id="KW-0342">GTP-binding</keyword>
<dbReference type="Gene3D" id="3.30.70.240">
    <property type="match status" value="1"/>
</dbReference>
<evidence type="ECO:0000256" key="2">
    <source>
        <dbReference type="ARBA" id="ARBA00022490"/>
    </source>
</evidence>
<dbReference type="GO" id="GO:0005525">
    <property type="term" value="F:GTP binding"/>
    <property type="evidence" value="ECO:0007669"/>
    <property type="project" value="UniProtKB-KW"/>
</dbReference>
<evidence type="ECO:0000313" key="13">
    <source>
        <dbReference type="Proteomes" id="UP000030764"/>
    </source>
</evidence>
<dbReference type="CDD" id="cd04096">
    <property type="entry name" value="eEF2_snRNP_like_C"/>
    <property type="match status" value="1"/>
</dbReference>
<evidence type="ECO:0000256" key="9">
    <source>
        <dbReference type="ARBA" id="ARBA00081809"/>
    </source>
</evidence>
<dbReference type="EMBL" id="KL367501">
    <property type="protein sequence ID" value="KFD68830.1"/>
    <property type="molecule type" value="Genomic_DNA"/>
</dbReference>
<dbReference type="GO" id="GO:0043022">
    <property type="term" value="F:ribosome binding"/>
    <property type="evidence" value="ECO:0007669"/>
    <property type="project" value="TreeGrafter"/>
</dbReference>
<dbReference type="Gene3D" id="2.40.30.10">
    <property type="entry name" value="Translation factors"/>
    <property type="match status" value="1"/>
</dbReference>
<comment type="catalytic activity">
    <reaction evidence="7">
        <text>GTP + H2O = GDP + phosphate + H(+)</text>
        <dbReference type="Rhea" id="RHEA:19669"/>
        <dbReference type="ChEBI" id="CHEBI:15377"/>
        <dbReference type="ChEBI" id="CHEBI:15378"/>
        <dbReference type="ChEBI" id="CHEBI:37565"/>
        <dbReference type="ChEBI" id="CHEBI:43474"/>
        <dbReference type="ChEBI" id="CHEBI:58189"/>
    </reaction>
</comment>
<evidence type="ECO:0000256" key="5">
    <source>
        <dbReference type="ARBA" id="ARBA00022801"/>
    </source>
</evidence>
<evidence type="ECO:0000259" key="10">
    <source>
        <dbReference type="PROSITE" id="PS51722"/>
    </source>
</evidence>
<dbReference type="PROSITE" id="PS51722">
    <property type="entry name" value="G_TR_2"/>
    <property type="match status" value="1"/>
</dbReference>
<evidence type="ECO:0000256" key="6">
    <source>
        <dbReference type="ARBA" id="ARBA00023134"/>
    </source>
</evidence>
<proteinExistence type="predicted"/>
<dbReference type="Proteomes" id="UP000030758">
    <property type="component" value="Unassembled WGS sequence"/>
</dbReference>
<dbReference type="FunFam" id="3.30.70.870:FF:000002">
    <property type="entry name" value="Translation elongation factor 2"/>
    <property type="match status" value="1"/>
</dbReference>
<dbReference type="GO" id="GO:0005829">
    <property type="term" value="C:cytosol"/>
    <property type="evidence" value="ECO:0007669"/>
    <property type="project" value="TreeGrafter"/>
</dbReference>
<keyword evidence="2" id="KW-0963">Cytoplasm</keyword>
<dbReference type="InterPro" id="IPR005225">
    <property type="entry name" value="Small_GTP-bd"/>
</dbReference>
<dbReference type="CDD" id="cd16261">
    <property type="entry name" value="EF2_snRNP_III"/>
    <property type="match status" value="1"/>
</dbReference>
<dbReference type="InterPro" id="IPR035647">
    <property type="entry name" value="EFG_III/V"/>
</dbReference>
<dbReference type="Proteomes" id="UP000030764">
    <property type="component" value="Unassembled WGS sequence"/>
</dbReference>
<dbReference type="EMBL" id="KL363306">
    <property type="protein sequence ID" value="KFD48025.1"/>
    <property type="molecule type" value="Genomic_DNA"/>
</dbReference>
<dbReference type="GO" id="GO:1990904">
    <property type="term" value="C:ribonucleoprotein complex"/>
    <property type="evidence" value="ECO:0007669"/>
    <property type="project" value="TreeGrafter"/>
</dbReference>
<dbReference type="SUPFAM" id="SSF50447">
    <property type="entry name" value="Translation proteins"/>
    <property type="match status" value="1"/>
</dbReference>
<evidence type="ECO:0000313" key="11">
    <source>
        <dbReference type="EMBL" id="KFD48025.1"/>
    </source>
</evidence>
<dbReference type="InterPro" id="IPR020568">
    <property type="entry name" value="Ribosomal_Su5_D2-typ_SF"/>
</dbReference>
<evidence type="ECO:0000313" key="12">
    <source>
        <dbReference type="EMBL" id="KFD68830.1"/>
    </source>
</evidence>
<dbReference type="InterPro" id="IPR000795">
    <property type="entry name" value="T_Tr_GTP-bd_dom"/>
</dbReference>